<accession>A0A9P7Y4U1</accession>
<evidence type="ECO:0000259" key="2">
    <source>
        <dbReference type="Pfam" id="PF13967"/>
    </source>
</evidence>
<feature type="non-terminal residue" evidence="3">
    <location>
        <position position="196"/>
    </location>
</feature>
<evidence type="ECO:0000256" key="1">
    <source>
        <dbReference type="SAM" id="Phobius"/>
    </source>
</evidence>
<keyword evidence="1" id="KW-0812">Transmembrane</keyword>
<dbReference type="Pfam" id="PF13967">
    <property type="entry name" value="RSN1_TM"/>
    <property type="match status" value="1"/>
</dbReference>
<dbReference type="GO" id="GO:0005227">
    <property type="term" value="F:calcium-activated cation channel activity"/>
    <property type="evidence" value="ECO:0007669"/>
    <property type="project" value="InterPro"/>
</dbReference>
<dbReference type="GO" id="GO:0005886">
    <property type="term" value="C:plasma membrane"/>
    <property type="evidence" value="ECO:0007669"/>
    <property type="project" value="TreeGrafter"/>
</dbReference>
<dbReference type="OrthoDB" id="1076608at2759"/>
<dbReference type="EMBL" id="MU252537">
    <property type="protein sequence ID" value="KAG9227933.1"/>
    <property type="molecule type" value="Genomic_DNA"/>
</dbReference>
<keyword evidence="1" id="KW-1133">Transmembrane helix</keyword>
<keyword evidence="4" id="KW-1185">Reference proteome</keyword>
<feature type="transmembrane region" description="Helical" evidence="1">
    <location>
        <begin position="75"/>
        <end position="93"/>
    </location>
</feature>
<feature type="transmembrane region" description="Helical" evidence="1">
    <location>
        <begin position="21"/>
        <end position="42"/>
    </location>
</feature>
<protein>
    <submittedName>
        <fullName evidence="3">Late exocytosis, associated with Golgi transport-domain-containing protein</fullName>
    </submittedName>
</protein>
<dbReference type="PANTHER" id="PTHR13018">
    <property type="entry name" value="PROBABLE MEMBRANE PROTEIN DUF221-RELATED"/>
    <property type="match status" value="1"/>
</dbReference>
<feature type="domain" description="CSC1/OSCA1-like N-terminal transmembrane" evidence="2">
    <location>
        <begin position="6"/>
        <end position="93"/>
    </location>
</feature>
<dbReference type="InterPro" id="IPR032880">
    <property type="entry name" value="CSC1/OSCA1-like_N"/>
</dbReference>
<dbReference type="PANTHER" id="PTHR13018:SF20">
    <property type="entry name" value="SPORULATION-SPECIFIC PROTEIN 75"/>
    <property type="match status" value="1"/>
</dbReference>
<sequence length="196" mass="22270">MSIPVPQFKHVSGIDNYFFDRYLHTVTKIFSLLLVVVSPVLMPLNMVDGRNEVGGVRGLDRLSFSNVSPSHTDRYWAHLVIAIFVIASVCQILRLELRDYTRVQDNLGASELRVPRASSLLLTSKSKQQLSIESVRRHFHNIAGGVHTISINRDYSQLHAKLRQRDLLAKRLEVAETNLIVKATSKRTPSRREGDR</sequence>
<dbReference type="Proteomes" id="UP000824998">
    <property type="component" value="Unassembled WGS sequence"/>
</dbReference>
<reference evidence="3" key="1">
    <citation type="journal article" date="2021" name="IMA Fungus">
        <title>Genomic characterization of three marine fungi, including Emericellopsis atlantica sp. nov. with signatures of a generalist lifestyle and marine biomass degradation.</title>
        <authorList>
            <person name="Hagestad O.C."/>
            <person name="Hou L."/>
            <person name="Andersen J.H."/>
            <person name="Hansen E.H."/>
            <person name="Altermark B."/>
            <person name="Li C."/>
            <person name="Kuhnert E."/>
            <person name="Cox R.J."/>
            <person name="Crous P.W."/>
            <person name="Spatafora J.W."/>
            <person name="Lail K."/>
            <person name="Amirebrahimi M."/>
            <person name="Lipzen A."/>
            <person name="Pangilinan J."/>
            <person name="Andreopoulos W."/>
            <person name="Hayes R.D."/>
            <person name="Ng V."/>
            <person name="Grigoriev I.V."/>
            <person name="Jackson S.A."/>
            <person name="Sutton T.D.S."/>
            <person name="Dobson A.D.W."/>
            <person name="Rama T."/>
        </authorList>
    </citation>
    <scope>NUCLEOTIDE SEQUENCE</scope>
    <source>
        <strain evidence="3">TRa018bII</strain>
    </source>
</reference>
<gene>
    <name evidence="3" type="ORF">BJ875DRAFT_390451</name>
</gene>
<dbReference type="AlphaFoldDB" id="A0A9P7Y4U1"/>
<proteinExistence type="predicted"/>
<keyword evidence="1" id="KW-0472">Membrane</keyword>
<comment type="caution">
    <text evidence="3">The sequence shown here is derived from an EMBL/GenBank/DDBJ whole genome shotgun (WGS) entry which is preliminary data.</text>
</comment>
<evidence type="ECO:0000313" key="4">
    <source>
        <dbReference type="Proteomes" id="UP000824998"/>
    </source>
</evidence>
<evidence type="ECO:0000313" key="3">
    <source>
        <dbReference type="EMBL" id="KAG9227933.1"/>
    </source>
</evidence>
<name>A0A9P7Y4U1_9HELO</name>
<dbReference type="InterPro" id="IPR045122">
    <property type="entry name" value="Csc1-like"/>
</dbReference>
<organism evidence="3 4">
    <name type="scientific">Amylocarpus encephaloides</name>
    <dbReference type="NCBI Taxonomy" id="45428"/>
    <lineage>
        <taxon>Eukaryota</taxon>
        <taxon>Fungi</taxon>
        <taxon>Dikarya</taxon>
        <taxon>Ascomycota</taxon>
        <taxon>Pezizomycotina</taxon>
        <taxon>Leotiomycetes</taxon>
        <taxon>Helotiales</taxon>
        <taxon>Helotiales incertae sedis</taxon>
        <taxon>Amylocarpus</taxon>
    </lineage>
</organism>